<feature type="domain" description="Glycosyltransferase 2-like" evidence="1">
    <location>
        <begin position="4"/>
        <end position="136"/>
    </location>
</feature>
<evidence type="ECO:0000313" key="2">
    <source>
        <dbReference type="EMBL" id="MDT3404779.1"/>
    </source>
</evidence>
<evidence type="ECO:0000259" key="1">
    <source>
        <dbReference type="Pfam" id="PF00535"/>
    </source>
</evidence>
<dbReference type="SUPFAM" id="SSF53448">
    <property type="entry name" value="Nucleotide-diphospho-sugar transferases"/>
    <property type="match status" value="1"/>
</dbReference>
<organism evidence="2 3">
    <name type="scientific">Mucilaginibacter terrae</name>
    <dbReference type="NCBI Taxonomy" id="1955052"/>
    <lineage>
        <taxon>Bacteria</taxon>
        <taxon>Pseudomonadati</taxon>
        <taxon>Bacteroidota</taxon>
        <taxon>Sphingobacteriia</taxon>
        <taxon>Sphingobacteriales</taxon>
        <taxon>Sphingobacteriaceae</taxon>
        <taxon>Mucilaginibacter</taxon>
    </lineage>
</organism>
<dbReference type="Gene3D" id="3.90.550.10">
    <property type="entry name" value="Spore Coat Polysaccharide Biosynthesis Protein SpsA, Chain A"/>
    <property type="match status" value="1"/>
</dbReference>
<evidence type="ECO:0000313" key="3">
    <source>
        <dbReference type="Proteomes" id="UP001258315"/>
    </source>
</evidence>
<keyword evidence="3" id="KW-1185">Reference proteome</keyword>
<dbReference type="EMBL" id="JAVLVU010000001">
    <property type="protein sequence ID" value="MDT3404779.1"/>
    <property type="molecule type" value="Genomic_DNA"/>
</dbReference>
<accession>A0ABU3GYC4</accession>
<dbReference type="Proteomes" id="UP001258315">
    <property type="component" value="Unassembled WGS sequence"/>
</dbReference>
<dbReference type="InterPro" id="IPR001173">
    <property type="entry name" value="Glyco_trans_2-like"/>
</dbReference>
<sequence length="252" mass="28545">MKLSVITINYNNAAGLQKTMQSVITQTYTDFEYIVIDGGSTDGGVDVIKANEQGVNYWVSEKDRGIWNAMNKGIAVAKGEYCLFMNSGDYLATPAVLEEAVKYLNGKEIIYGDVYFIYEDGTVKIPTHEADIDLFKLTYTNLPHQATFIKTSLLNAIGGYREEYKVASDWFFLLQALVDHKAEFEKIPLIISYFDKTGVSSSIASGHENLDAVKKHYPYLLSQFERNAELRYYQLSKPHQMLKKVLRTIKGK</sequence>
<dbReference type="InterPro" id="IPR050834">
    <property type="entry name" value="Glycosyltransf_2"/>
</dbReference>
<dbReference type="InterPro" id="IPR029044">
    <property type="entry name" value="Nucleotide-diphossugar_trans"/>
</dbReference>
<dbReference type="CDD" id="cd06433">
    <property type="entry name" value="GT_2_WfgS_like"/>
    <property type="match status" value="1"/>
</dbReference>
<name>A0ABU3GYC4_9SPHI</name>
<dbReference type="RefSeq" id="WP_311952457.1">
    <property type="nucleotide sequence ID" value="NZ_JAVLVU010000001.1"/>
</dbReference>
<gene>
    <name evidence="2" type="ORF">QE417_003851</name>
</gene>
<protein>
    <submittedName>
        <fullName evidence="2">Glycosyltransferase involved in cell wall biosynthesis</fullName>
    </submittedName>
</protein>
<dbReference type="PANTHER" id="PTHR43685">
    <property type="entry name" value="GLYCOSYLTRANSFERASE"/>
    <property type="match status" value="1"/>
</dbReference>
<comment type="caution">
    <text evidence="2">The sequence shown here is derived from an EMBL/GenBank/DDBJ whole genome shotgun (WGS) entry which is preliminary data.</text>
</comment>
<dbReference type="Pfam" id="PF00535">
    <property type="entry name" value="Glycos_transf_2"/>
    <property type="match status" value="1"/>
</dbReference>
<proteinExistence type="predicted"/>
<reference evidence="3" key="1">
    <citation type="submission" date="2023-07" db="EMBL/GenBank/DDBJ databases">
        <title>Functional and genomic diversity of the sorghum phyllosphere microbiome.</title>
        <authorList>
            <person name="Shade A."/>
        </authorList>
    </citation>
    <scope>NUCLEOTIDE SEQUENCE [LARGE SCALE GENOMIC DNA]</scope>
    <source>
        <strain evidence="3">SORGH_AS_0422</strain>
    </source>
</reference>
<dbReference type="PANTHER" id="PTHR43685:SF2">
    <property type="entry name" value="GLYCOSYLTRANSFERASE 2-LIKE DOMAIN-CONTAINING PROTEIN"/>
    <property type="match status" value="1"/>
</dbReference>